<evidence type="ECO:0000256" key="2">
    <source>
        <dbReference type="SAM" id="Phobius"/>
    </source>
</evidence>
<evidence type="ECO:0000313" key="5">
    <source>
        <dbReference type="Proteomes" id="UP000616547"/>
    </source>
</evidence>
<dbReference type="Pfam" id="PF13514">
    <property type="entry name" value="AAA_27"/>
    <property type="match status" value="1"/>
</dbReference>
<dbReference type="PANTHER" id="PTHR41259">
    <property type="entry name" value="DOUBLE-STRAND BREAK REPAIR RAD50 ATPASE, PUTATIVE-RELATED"/>
    <property type="match status" value="1"/>
</dbReference>
<dbReference type="Proteomes" id="UP000616547">
    <property type="component" value="Unassembled WGS sequence"/>
</dbReference>
<dbReference type="RefSeq" id="WP_201336344.1">
    <property type="nucleotide sequence ID" value="NZ_BOCI01000473.1"/>
</dbReference>
<keyword evidence="2" id="KW-1133">Transmembrane helix</keyword>
<name>A0ABQ3WCS5_9LACO</name>
<feature type="transmembrane region" description="Helical" evidence="2">
    <location>
        <begin position="380"/>
        <end position="397"/>
    </location>
</feature>
<dbReference type="SUPFAM" id="SSF52540">
    <property type="entry name" value="P-loop containing nucleoside triphosphate hydrolases"/>
    <property type="match status" value="1"/>
</dbReference>
<protein>
    <submittedName>
        <fullName evidence="4">DNA repair ATPase</fullName>
    </submittedName>
</protein>
<feature type="coiled-coil region" evidence="1">
    <location>
        <begin position="462"/>
        <end position="517"/>
    </location>
</feature>
<comment type="caution">
    <text evidence="4">The sequence shown here is derived from an EMBL/GenBank/DDBJ whole genome shotgun (WGS) entry which is preliminary data.</text>
</comment>
<dbReference type="EMBL" id="BOCI01000473">
    <property type="protein sequence ID" value="GHW02017.1"/>
    <property type="molecule type" value="Genomic_DNA"/>
</dbReference>
<feature type="transmembrane region" description="Helical" evidence="2">
    <location>
        <begin position="402"/>
        <end position="420"/>
    </location>
</feature>
<accession>A0ABQ3WCS5</accession>
<feature type="coiled-coil region" evidence="1">
    <location>
        <begin position="278"/>
        <end position="345"/>
    </location>
</feature>
<organism evidence="4 5">
    <name type="scientific">Lactobacillus nasalidis</name>
    <dbReference type="NCBI Taxonomy" id="2797258"/>
    <lineage>
        <taxon>Bacteria</taxon>
        <taxon>Bacillati</taxon>
        <taxon>Bacillota</taxon>
        <taxon>Bacilli</taxon>
        <taxon>Lactobacillales</taxon>
        <taxon>Lactobacillaceae</taxon>
        <taxon>Lactobacillus</taxon>
    </lineage>
</organism>
<keyword evidence="5" id="KW-1185">Reference proteome</keyword>
<dbReference type="PANTHER" id="PTHR41259:SF1">
    <property type="entry name" value="DOUBLE-STRAND BREAK REPAIR RAD50 ATPASE, PUTATIVE-RELATED"/>
    <property type="match status" value="1"/>
</dbReference>
<feature type="domain" description="YhaN AAA" evidence="3">
    <location>
        <begin position="1"/>
        <end position="204"/>
    </location>
</feature>
<evidence type="ECO:0000256" key="1">
    <source>
        <dbReference type="SAM" id="Coils"/>
    </source>
</evidence>
<gene>
    <name evidence="4" type="ORF">lacNasYZ03_17040</name>
</gene>
<dbReference type="Gene3D" id="3.40.50.300">
    <property type="entry name" value="P-loop containing nucleotide triphosphate hydrolases"/>
    <property type="match status" value="2"/>
</dbReference>
<proteinExistence type="predicted"/>
<evidence type="ECO:0000313" key="4">
    <source>
        <dbReference type="EMBL" id="GHW02017.1"/>
    </source>
</evidence>
<dbReference type="InterPro" id="IPR038734">
    <property type="entry name" value="YhaN_AAA"/>
</dbReference>
<feature type="coiled-coil region" evidence="1">
    <location>
        <begin position="214"/>
        <end position="248"/>
    </location>
</feature>
<reference evidence="5" key="1">
    <citation type="submission" date="2021-01" db="EMBL/GenBank/DDBJ databases">
        <title>Draft genome sequence of Nasalis larvatus strain YZ03.</title>
        <authorList>
            <person name="Suzuki-Hashido N."/>
            <person name="Tsuchida S."/>
            <person name="Hayakawa T."/>
        </authorList>
    </citation>
    <scope>NUCLEOTIDE SEQUENCE [LARGE SCALE GENOMIC DNA]</scope>
    <source>
        <strain evidence="5">YZ03</strain>
    </source>
</reference>
<keyword evidence="2" id="KW-0812">Transmembrane</keyword>
<keyword evidence="1" id="KW-0175">Coiled coil</keyword>
<sequence length="805" mass="90208">MRLKQIQIYNFGHFSQKTFDLPAGNLAAFFGGNEAGKSTTVAFIKQVLFGFNLKNTASAFFEDYEPLTKSYPMGGKLVFEAPEGEYELERSWSKGDKSKTGSLKVSLDGREVPASVFYDQIQNIDGGFYAESFIFNEDLLRQVSSLSETEILENIYYLGAAQSSQLLAIRADFDKEARDLFKPSGKKAPVNQDLLKLAAQRDKVAADGEEFDAYRQLELRRLAASREADKLEKDRQEISGRLAALTKQFEQVQNYQNYQQLKKQLRPVAFDSDLYQKAVDLNAQIKALKAAVKETGEAVDPEALAKRKEQVRSWRQELSQLQQSMDLLNQQINQLKEKQANLLELTPHLDQVQKLTMDQFQQLEADWEDCQKAAPAPQPALPPYAGLIVAACGLALLAVNRILAVLVIIAGLALAAYSYFKKPAPGPDKAAAFKEKYGLDPASRLDSLISPYRDLALSRKDQQAAQEQLAVKQEQLKELAGRLGLQEANPETLARRISQEEEQTERAAAALRAYQETSAANLNYQKQISALTDQLLDIYRQAGVQNLAAYQDLAKQRQEQLALKAQITALSNSLGDQLAVFEAGFDLDRFKQQGRQAQEQLAGKQAELSARRQEIANVLAEEKRYARSSQVAQDKQELAEIADNFRRDSQDYLASLLAGEVIGRTLDLASNDRFPKMLKLAQEYLSLLTGGRYGEIILPAKISKKTPLKVVRADKKKIPLAYLSRGTQEQLYFALKLAFVMQIKDKIDLPILIDDSFVNFDGPRTGYIVNLLQKLSQDKQILVFTARADLAEAVSLEPIRYTRED</sequence>
<dbReference type="InterPro" id="IPR027417">
    <property type="entry name" value="P-loop_NTPase"/>
</dbReference>
<keyword evidence="2" id="KW-0472">Membrane</keyword>
<evidence type="ECO:0000259" key="3">
    <source>
        <dbReference type="Pfam" id="PF13514"/>
    </source>
</evidence>